<reference evidence="1 2" key="1">
    <citation type="submission" date="2020-05" db="EMBL/GenBank/DDBJ databases">
        <title>Aquincola sp. isolate from soil.</title>
        <authorList>
            <person name="Han J."/>
            <person name="Kim D.-U."/>
        </authorList>
    </citation>
    <scope>NUCLEOTIDE SEQUENCE [LARGE SCALE GENOMIC DNA]</scope>
    <source>
        <strain evidence="1 2">S2</strain>
    </source>
</reference>
<keyword evidence="2" id="KW-1185">Reference proteome</keyword>
<comment type="caution">
    <text evidence="1">The sequence shown here is derived from an EMBL/GenBank/DDBJ whole genome shotgun (WGS) entry which is preliminary data.</text>
</comment>
<organism evidence="1 2">
    <name type="scientific">Pseudaquabacterium terrae</name>
    <dbReference type="NCBI Taxonomy" id="2732868"/>
    <lineage>
        <taxon>Bacteria</taxon>
        <taxon>Pseudomonadati</taxon>
        <taxon>Pseudomonadota</taxon>
        <taxon>Betaproteobacteria</taxon>
        <taxon>Burkholderiales</taxon>
        <taxon>Sphaerotilaceae</taxon>
        <taxon>Pseudaquabacterium</taxon>
    </lineage>
</organism>
<dbReference type="RefSeq" id="WP_173120183.1">
    <property type="nucleotide sequence ID" value="NZ_JABRWJ010000001.1"/>
</dbReference>
<proteinExistence type="predicted"/>
<protein>
    <submittedName>
        <fullName evidence="1">Uncharacterized protein</fullName>
    </submittedName>
</protein>
<name>A0ABX2E9W8_9BURK</name>
<evidence type="ECO:0000313" key="2">
    <source>
        <dbReference type="Proteomes" id="UP000737171"/>
    </source>
</evidence>
<evidence type="ECO:0000313" key="1">
    <source>
        <dbReference type="EMBL" id="NRF65811.1"/>
    </source>
</evidence>
<gene>
    <name evidence="1" type="ORF">HLB44_02305</name>
</gene>
<dbReference type="EMBL" id="JABRWJ010000001">
    <property type="protein sequence ID" value="NRF65811.1"/>
    <property type="molecule type" value="Genomic_DNA"/>
</dbReference>
<accession>A0ABX2E9W8</accession>
<sequence length="75" mass="8441">MVIPFPTRHSPLERSFHDASLNAMLLSLYEASEGEQLQRAVDRIGDAERDAVSAELARLYAMRNPGPQQLSRIVF</sequence>
<dbReference type="Proteomes" id="UP000737171">
    <property type="component" value="Unassembled WGS sequence"/>
</dbReference>